<protein>
    <submittedName>
        <fullName evidence="1">Uncharacterized protein</fullName>
    </submittedName>
</protein>
<sequence>MSRQAEVRKQNRTVVRGKCSLLSRRACVELGLIRRADKDVEEVNTGPTDFKAEFPALFSGMGKLKT</sequence>
<reference evidence="1 2" key="1">
    <citation type="submission" date="2022-05" db="EMBL/GenBank/DDBJ databases">
        <authorList>
            <consortium name="Genoscope - CEA"/>
            <person name="William W."/>
        </authorList>
    </citation>
    <scope>NUCLEOTIDE SEQUENCE [LARGE SCALE GENOMIC DNA]</scope>
</reference>
<gene>
    <name evidence="1" type="ORF">PEVE_00020338</name>
</gene>
<comment type="caution">
    <text evidence="1">The sequence shown here is derived from an EMBL/GenBank/DDBJ whole genome shotgun (WGS) entry which is preliminary data.</text>
</comment>
<name>A0ABN8M694_9CNID</name>
<keyword evidence="2" id="KW-1185">Reference proteome</keyword>
<evidence type="ECO:0000313" key="2">
    <source>
        <dbReference type="Proteomes" id="UP001159427"/>
    </source>
</evidence>
<accession>A0ABN8M694</accession>
<organism evidence="1 2">
    <name type="scientific">Porites evermanni</name>
    <dbReference type="NCBI Taxonomy" id="104178"/>
    <lineage>
        <taxon>Eukaryota</taxon>
        <taxon>Metazoa</taxon>
        <taxon>Cnidaria</taxon>
        <taxon>Anthozoa</taxon>
        <taxon>Hexacorallia</taxon>
        <taxon>Scleractinia</taxon>
        <taxon>Fungiina</taxon>
        <taxon>Poritidae</taxon>
        <taxon>Porites</taxon>
    </lineage>
</organism>
<proteinExistence type="predicted"/>
<dbReference type="EMBL" id="CALNXI010000273">
    <property type="protein sequence ID" value="CAH3023746.1"/>
    <property type="molecule type" value="Genomic_DNA"/>
</dbReference>
<evidence type="ECO:0000313" key="1">
    <source>
        <dbReference type="EMBL" id="CAH3023746.1"/>
    </source>
</evidence>
<dbReference type="Proteomes" id="UP001159427">
    <property type="component" value="Unassembled WGS sequence"/>
</dbReference>